<organism evidence="8">
    <name type="scientific">marine sediment metagenome</name>
    <dbReference type="NCBI Taxonomy" id="412755"/>
    <lineage>
        <taxon>unclassified sequences</taxon>
        <taxon>metagenomes</taxon>
        <taxon>ecological metagenomes</taxon>
    </lineage>
</organism>
<dbReference type="SUPFAM" id="SSF89095">
    <property type="entry name" value="GatB/YqeY motif"/>
    <property type="match status" value="1"/>
</dbReference>
<evidence type="ECO:0000256" key="5">
    <source>
        <dbReference type="ARBA" id="ARBA00047380"/>
    </source>
</evidence>
<keyword evidence="1" id="KW-0436">Ligase</keyword>
<name>A0A0F8XSA4_9ZZZZ</name>
<comment type="caution">
    <text evidence="8">The sequence shown here is derived from an EMBL/GenBank/DDBJ whole genome shotgun (WGS) entry which is preliminary data.</text>
</comment>
<dbReference type="GO" id="GO:0016884">
    <property type="term" value="F:carbon-nitrogen ligase activity, with glutamine as amido-N-donor"/>
    <property type="evidence" value="ECO:0007669"/>
    <property type="project" value="InterPro"/>
</dbReference>
<evidence type="ECO:0000256" key="3">
    <source>
        <dbReference type="ARBA" id="ARBA00022840"/>
    </source>
</evidence>
<feature type="domain" description="Asn/Gln amidotransferase" evidence="7">
    <location>
        <begin position="40"/>
        <end position="79"/>
    </location>
</feature>
<evidence type="ECO:0000256" key="6">
    <source>
        <dbReference type="ARBA" id="ARBA00047913"/>
    </source>
</evidence>
<dbReference type="Pfam" id="PF02637">
    <property type="entry name" value="GatB_Yqey"/>
    <property type="match status" value="1"/>
</dbReference>
<dbReference type="EMBL" id="LAZR01057503">
    <property type="protein sequence ID" value="KKK71947.1"/>
    <property type="molecule type" value="Genomic_DNA"/>
</dbReference>
<feature type="non-terminal residue" evidence="8">
    <location>
        <position position="79"/>
    </location>
</feature>
<dbReference type="GO" id="GO:0005524">
    <property type="term" value="F:ATP binding"/>
    <property type="evidence" value="ECO:0007669"/>
    <property type="project" value="UniProtKB-KW"/>
</dbReference>
<proteinExistence type="predicted"/>
<keyword evidence="2" id="KW-0547">Nucleotide-binding</keyword>
<protein>
    <recommendedName>
        <fullName evidence="7">Asn/Gln amidotransferase domain-containing protein</fullName>
    </recommendedName>
</protein>
<reference evidence="8" key="1">
    <citation type="journal article" date="2015" name="Nature">
        <title>Complex archaea that bridge the gap between prokaryotes and eukaryotes.</title>
        <authorList>
            <person name="Spang A."/>
            <person name="Saw J.H."/>
            <person name="Jorgensen S.L."/>
            <person name="Zaremba-Niedzwiedzka K."/>
            <person name="Martijn J."/>
            <person name="Lind A.E."/>
            <person name="van Eijk R."/>
            <person name="Schleper C."/>
            <person name="Guy L."/>
            <person name="Ettema T.J."/>
        </authorList>
    </citation>
    <scope>NUCLEOTIDE SEQUENCE</scope>
</reference>
<dbReference type="InterPro" id="IPR003789">
    <property type="entry name" value="Asn/Gln_tRNA_amidoTrase-B-like"/>
</dbReference>
<keyword evidence="3" id="KW-0067">ATP-binding</keyword>
<sequence length="79" mass="8959">MRKCCSKCGKDKPLLEFYRCKGGKFGVRSWCKECDKTSTQKWLADNPDKIAEYKGGKDKLFGFFVGQVMRASQGKANPK</sequence>
<dbReference type="InterPro" id="IPR018027">
    <property type="entry name" value="Asn/Gln_amidotransferase"/>
</dbReference>
<dbReference type="InterPro" id="IPR023168">
    <property type="entry name" value="GatB_Yqey_C_2"/>
</dbReference>
<gene>
    <name evidence="8" type="ORF">LCGC14_2908840</name>
</gene>
<evidence type="ECO:0000313" key="8">
    <source>
        <dbReference type="EMBL" id="KKK71947.1"/>
    </source>
</evidence>
<dbReference type="AlphaFoldDB" id="A0A0F8XSA4"/>
<accession>A0A0F8XSA4</accession>
<evidence type="ECO:0000256" key="4">
    <source>
        <dbReference type="ARBA" id="ARBA00022917"/>
    </source>
</evidence>
<evidence type="ECO:0000256" key="1">
    <source>
        <dbReference type="ARBA" id="ARBA00022598"/>
    </source>
</evidence>
<comment type="catalytic activity">
    <reaction evidence="5">
        <text>L-aspartyl-tRNA(Asn) + L-glutamine + ATP + H2O = L-asparaginyl-tRNA(Asn) + L-glutamate + ADP + phosphate + 2 H(+)</text>
        <dbReference type="Rhea" id="RHEA:14513"/>
        <dbReference type="Rhea" id="RHEA-COMP:9674"/>
        <dbReference type="Rhea" id="RHEA-COMP:9677"/>
        <dbReference type="ChEBI" id="CHEBI:15377"/>
        <dbReference type="ChEBI" id="CHEBI:15378"/>
        <dbReference type="ChEBI" id="CHEBI:29985"/>
        <dbReference type="ChEBI" id="CHEBI:30616"/>
        <dbReference type="ChEBI" id="CHEBI:43474"/>
        <dbReference type="ChEBI" id="CHEBI:58359"/>
        <dbReference type="ChEBI" id="CHEBI:78515"/>
        <dbReference type="ChEBI" id="CHEBI:78516"/>
        <dbReference type="ChEBI" id="CHEBI:456216"/>
    </reaction>
</comment>
<evidence type="ECO:0000256" key="2">
    <source>
        <dbReference type="ARBA" id="ARBA00022741"/>
    </source>
</evidence>
<dbReference type="GO" id="GO:0006412">
    <property type="term" value="P:translation"/>
    <property type="evidence" value="ECO:0007669"/>
    <property type="project" value="UniProtKB-KW"/>
</dbReference>
<comment type="catalytic activity">
    <reaction evidence="6">
        <text>L-glutamyl-tRNA(Gln) + L-glutamine + ATP + H2O = L-glutaminyl-tRNA(Gln) + L-glutamate + ADP + phosphate + H(+)</text>
        <dbReference type="Rhea" id="RHEA:17521"/>
        <dbReference type="Rhea" id="RHEA-COMP:9681"/>
        <dbReference type="Rhea" id="RHEA-COMP:9684"/>
        <dbReference type="ChEBI" id="CHEBI:15377"/>
        <dbReference type="ChEBI" id="CHEBI:15378"/>
        <dbReference type="ChEBI" id="CHEBI:29985"/>
        <dbReference type="ChEBI" id="CHEBI:30616"/>
        <dbReference type="ChEBI" id="CHEBI:43474"/>
        <dbReference type="ChEBI" id="CHEBI:58359"/>
        <dbReference type="ChEBI" id="CHEBI:78520"/>
        <dbReference type="ChEBI" id="CHEBI:78521"/>
        <dbReference type="ChEBI" id="CHEBI:456216"/>
    </reaction>
</comment>
<evidence type="ECO:0000259" key="7">
    <source>
        <dbReference type="Pfam" id="PF02637"/>
    </source>
</evidence>
<dbReference type="Gene3D" id="1.10.10.410">
    <property type="match status" value="1"/>
</dbReference>
<dbReference type="FunFam" id="1.10.10.410:FF:000001">
    <property type="entry name" value="Aspartyl/glutamyl-tRNA(Asn/Gln) amidotransferase subunit B"/>
    <property type="match status" value="1"/>
</dbReference>
<keyword evidence="4" id="KW-0648">Protein biosynthesis</keyword>